<gene>
    <name evidence="1" type="ORF">ARMOST_17312</name>
</gene>
<dbReference type="OMA" id="QKMHIEM"/>
<evidence type="ECO:0000313" key="1">
    <source>
        <dbReference type="EMBL" id="SJL13863.1"/>
    </source>
</evidence>
<dbReference type="Gene3D" id="3.80.10.10">
    <property type="entry name" value="Ribonuclease Inhibitor"/>
    <property type="match status" value="1"/>
</dbReference>
<dbReference type="AlphaFoldDB" id="A0A284RYL5"/>
<name>A0A284RYL5_ARMOS</name>
<dbReference type="STRING" id="47428.A0A284RYL5"/>
<dbReference type="OrthoDB" id="2269034at2759"/>
<sequence>MSASSVPFELLSKIFSLAYDDITNAGFVNVCSYWRAVALASPDLWSHVIVRNSGIGLAAILERSQSYPLTIRATLEDDPSYVIPVPGQQFHTLAGELQPRMMATRNISPSLHKILKILFSHSQRWSDVSLQLSPNLFHFLDDLSSPFPILQKMHIEMIYTAGFLEDLPRVLSNSFAVAPRLNHLVIANIRYGVLFPGGNISCVHLTKFATIQKIFDIISEAPSLTKLVATRVQHRVRGDGVPRTRIPIVHNSLREIEFHGIYRAGWALESFVLPKLESFVLEDFSGCEDQDTLRPLTECFAASLPPLRKLSIRGIVPDEGIVHLLRAVPTVKELIISQTHDSLDRPIHFSEPVASALFANGGLLPQLYSLDLYATAYPEDDVHDELTGSIFADMIASRWENSSQVVKLEHVRVGGYKHGFGTSVVERFESFKRQGLDISWVGRGKSLPEETPLIINVE</sequence>
<evidence type="ECO:0000313" key="2">
    <source>
        <dbReference type="Proteomes" id="UP000219338"/>
    </source>
</evidence>
<reference evidence="2" key="1">
    <citation type="journal article" date="2017" name="Nat. Ecol. Evol.">
        <title>Genome expansion and lineage-specific genetic innovations in the forest pathogenic fungi Armillaria.</title>
        <authorList>
            <person name="Sipos G."/>
            <person name="Prasanna A.N."/>
            <person name="Walter M.C."/>
            <person name="O'Connor E."/>
            <person name="Balint B."/>
            <person name="Krizsan K."/>
            <person name="Kiss B."/>
            <person name="Hess J."/>
            <person name="Varga T."/>
            <person name="Slot J."/>
            <person name="Riley R."/>
            <person name="Boka B."/>
            <person name="Rigling D."/>
            <person name="Barry K."/>
            <person name="Lee J."/>
            <person name="Mihaltcheva S."/>
            <person name="LaButti K."/>
            <person name="Lipzen A."/>
            <person name="Waldron R."/>
            <person name="Moloney N.M."/>
            <person name="Sperisen C."/>
            <person name="Kredics L."/>
            <person name="Vagvoelgyi C."/>
            <person name="Patrignani A."/>
            <person name="Fitzpatrick D."/>
            <person name="Nagy I."/>
            <person name="Doyle S."/>
            <person name="Anderson J.B."/>
            <person name="Grigoriev I.V."/>
            <person name="Gueldener U."/>
            <person name="Muensterkoetter M."/>
            <person name="Nagy L.G."/>
        </authorList>
    </citation>
    <scope>NUCLEOTIDE SEQUENCE [LARGE SCALE GENOMIC DNA]</scope>
    <source>
        <strain evidence="2">C18/9</strain>
    </source>
</reference>
<protein>
    <submittedName>
        <fullName evidence="1">Uncharacterized protein</fullName>
    </submittedName>
</protein>
<dbReference type="Proteomes" id="UP000219338">
    <property type="component" value="Unassembled WGS sequence"/>
</dbReference>
<dbReference type="InterPro" id="IPR032675">
    <property type="entry name" value="LRR_dom_sf"/>
</dbReference>
<dbReference type="EMBL" id="FUEG01000021">
    <property type="protein sequence ID" value="SJL13863.1"/>
    <property type="molecule type" value="Genomic_DNA"/>
</dbReference>
<proteinExistence type="predicted"/>
<dbReference type="SUPFAM" id="SSF52047">
    <property type="entry name" value="RNI-like"/>
    <property type="match status" value="1"/>
</dbReference>
<organism evidence="1 2">
    <name type="scientific">Armillaria ostoyae</name>
    <name type="common">Armillaria root rot fungus</name>
    <dbReference type="NCBI Taxonomy" id="47428"/>
    <lineage>
        <taxon>Eukaryota</taxon>
        <taxon>Fungi</taxon>
        <taxon>Dikarya</taxon>
        <taxon>Basidiomycota</taxon>
        <taxon>Agaricomycotina</taxon>
        <taxon>Agaricomycetes</taxon>
        <taxon>Agaricomycetidae</taxon>
        <taxon>Agaricales</taxon>
        <taxon>Marasmiineae</taxon>
        <taxon>Physalacriaceae</taxon>
        <taxon>Armillaria</taxon>
    </lineage>
</organism>
<accession>A0A284RYL5</accession>
<keyword evidence="2" id="KW-1185">Reference proteome</keyword>